<dbReference type="PANTHER" id="PTHR12961:SF0">
    <property type="entry name" value="CONSERVED OLIGOMERIC GOLGI COMPLEX SUBUNIT 2"/>
    <property type="match status" value="1"/>
</dbReference>
<sequence>MSKLADTSITDSISEEEDFPFPVSISTTDFKNFNNDPEAIDQFLYKSHRFTSLAVLIQELKELSSSLNQNLLDIVNHDYTDFIKLGKSINGGDDMINSISEDLKQFKIQLLQYDGKFNQMNDEVSTTLTLRRQLIGLKSVAKLQLLLHDQIEIFEKLSKDDINLGNFQKMAATYLSVLSVGKHLENLTTESQTKLQQQYLNAKVNSVIMEFESLVRSLINEIKLKRIKEPSLVMSVLNIQNMIKH</sequence>
<evidence type="ECO:0000256" key="4">
    <source>
        <dbReference type="ARBA" id="ARBA00022448"/>
    </source>
</evidence>
<keyword evidence="5" id="KW-0653">Protein transport</keyword>
<dbReference type="GO" id="GO:0015031">
    <property type="term" value="P:protein transport"/>
    <property type="evidence" value="ECO:0007669"/>
    <property type="project" value="UniProtKB-KW"/>
</dbReference>
<name>A0A8X7NKE1_CANPA</name>
<organism evidence="10 11">
    <name type="scientific">Candida parapsilosis</name>
    <name type="common">Yeast</name>
    <dbReference type="NCBI Taxonomy" id="5480"/>
    <lineage>
        <taxon>Eukaryota</taxon>
        <taxon>Fungi</taxon>
        <taxon>Dikarya</taxon>
        <taxon>Ascomycota</taxon>
        <taxon>Saccharomycotina</taxon>
        <taxon>Pichiomycetes</taxon>
        <taxon>Debaryomycetaceae</taxon>
        <taxon>Candida/Lodderomyces clade</taxon>
        <taxon>Candida</taxon>
    </lineage>
</organism>
<dbReference type="InterPro" id="IPR009316">
    <property type="entry name" value="COG2"/>
</dbReference>
<dbReference type="PANTHER" id="PTHR12961">
    <property type="entry name" value="CONSERVED OLIGOMERIC GOLGI COMPLEX COMPONENT 2"/>
    <property type="match status" value="1"/>
</dbReference>
<evidence type="ECO:0000256" key="1">
    <source>
        <dbReference type="ARBA" id="ARBA00004395"/>
    </source>
</evidence>
<proteinExistence type="inferred from homology"/>
<comment type="similarity">
    <text evidence="2">Belongs to the COG2 family.</text>
</comment>
<comment type="caution">
    <text evidence="10">The sequence shown here is derived from an EMBL/GenBank/DDBJ whole genome shotgun (WGS) entry which is preliminary data.</text>
</comment>
<dbReference type="GO" id="GO:0000139">
    <property type="term" value="C:Golgi membrane"/>
    <property type="evidence" value="ECO:0007669"/>
    <property type="project" value="UniProtKB-SubCell"/>
</dbReference>
<dbReference type="Proteomes" id="UP000590412">
    <property type="component" value="Unassembled WGS sequence"/>
</dbReference>
<evidence type="ECO:0000256" key="3">
    <source>
        <dbReference type="ARBA" id="ARBA00020977"/>
    </source>
</evidence>
<dbReference type="OrthoDB" id="332281at2759"/>
<dbReference type="InterPro" id="IPR024602">
    <property type="entry name" value="COG_su2_N"/>
</dbReference>
<reference evidence="10" key="1">
    <citation type="submission" date="2020-03" db="EMBL/GenBank/DDBJ databases">
        <title>FDA dAtabase for Regulatory Grade micrObial Sequences (FDA-ARGOS): Supporting development and validation of Infectious Disease Dx tests.</title>
        <authorList>
            <person name="Campos J."/>
            <person name="Goldberg B."/>
            <person name="Tallon L."/>
            <person name="Sadzewicz L."/>
            <person name="Vavikolanu K."/>
            <person name="Mehta A."/>
            <person name="Aluvathingal J."/>
            <person name="Nadendla S."/>
            <person name="Nandy P."/>
            <person name="Geyer C."/>
            <person name="Yan Y."/>
            <person name="Sichtig H."/>
        </authorList>
    </citation>
    <scope>NUCLEOTIDE SEQUENCE [LARGE SCALE GENOMIC DNA]</scope>
    <source>
        <strain evidence="10">FDAARGOS_652</strain>
    </source>
</reference>
<evidence type="ECO:0000256" key="5">
    <source>
        <dbReference type="ARBA" id="ARBA00022927"/>
    </source>
</evidence>
<evidence type="ECO:0000313" key="10">
    <source>
        <dbReference type="EMBL" id="KAF6053056.1"/>
    </source>
</evidence>
<evidence type="ECO:0000256" key="8">
    <source>
        <dbReference type="ARBA" id="ARBA00031344"/>
    </source>
</evidence>
<dbReference type="EMBL" id="JABWAB010000004">
    <property type="protein sequence ID" value="KAF6053056.1"/>
    <property type="molecule type" value="Genomic_DNA"/>
</dbReference>
<gene>
    <name evidence="10" type="ORF">FOB60_003312</name>
</gene>
<protein>
    <recommendedName>
        <fullName evidence="3">Conserved oligomeric Golgi complex subunit 2</fullName>
    </recommendedName>
    <alternativeName>
        <fullName evidence="8">Component of oligomeric Golgi complex 2</fullName>
    </alternativeName>
</protein>
<comment type="subcellular location">
    <subcellularLocation>
        <location evidence="1">Golgi apparatus membrane</location>
        <topology evidence="1">Peripheral membrane protein</topology>
    </subcellularLocation>
</comment>
<evidence type="ECO:0000256" key="6">
    <source>
        <dbReference type="ARBA" id="ARBA00023034"/>
    </source>
</evidence>
<dbReference type="AlphaFoldDB" id="A0A8X7NKE1"/>
<dbReference type="GO" id="GO:0006891">
    <property type="term" value="P:intra-Golgi vesicle-mediated transport"/>
    <property type="evidence" value="ECO:0007669"/>
    <property type="project" value="TreeGrafter"/>
</dbReference>
<keyword evidence="6" id="KW-0333">Golgi apparatus</keyword>
<keyword evidence="4" id="KW-0813">Transport</keyword>
<evidence type="ECO:0000313" key="11">
    <source>
        <dbReference type="Proteomes" id="UP000590412"/>
    </source>
</evidence>
<evidence type="ECO:0000259" key="9">
    <source>
        <dbReference type="Pfam" id="PF06148"/>
    </source>
</evidence>
<dbReference type="GO" id="GO:0007030">
    <property type="term" value="P:Golgi organization"/>
    <property type="evidence" value="ECO:0007669"/>
    <property type="project" value="InterPro"/>
</dbReference>
<dbReference type="GO" id="GO:0017119">
    <property type="term" value="C:Golgi transport complex"/>
    <property type="evidence" value="ECO:0007669"/>
    <property type="project" value="TreeGrafter"/>
</dbReference>
<feature type="domain" description="Conserved oligomeric Golgi complex subunit 2 N-terminal" evidence="9">
    <location>
        <begin position="40"/>
        <end position="99"/>
    </location>
</feature>
<accession>A0A8X7NKE1</accession>
<dbReference type="Pfam" id="PF06148">
    <property type="entry name" value="COG2_N"/>
    <property type="match status" value="1"/>
</dbReference>
<evidence type="ECO:0000256" key="7">
    <source>
        <dbReference type="ARBA" id="ARBA00023136"/>
    </source>
</evidence>
<keyword evidence="7" id="KW-0472">Membrane</keyword>
<evidence type="ECO:0000256" key="2">
    <source>
        <dbReference type="ARBA" id="ARBA00007603"/>
    </source>
</evidence>